<name>A0A3B1DRS6_9ZZZZ</name>
<gene>
    <name evidence="3" type="ORF">MNBD_NITROSPINAE05-577</name>
</gene>
<reference evidence="3" key="1">
    <citation type="submission" date="2018-06" db="EMBL/GenBank/DDBJ databases">
        <authorList>
            <person name="Zhirakovskaya E."/>
        </authorList>
    </citation>
    <scope>NUCLEOTIDE SEQUENCE</scope>
</reference>
<dbReference type="SUPFAM" id="SSF158791">
    <property type="entry name" value="MgtE N-terminal domain-like"/>
    <property type="match status" value="1"/>
</dbReference>
<feature type="compositionally biased region" description="Acidic residues" evidence="2">
    <location>
        <begin position="42"/>
        <end position="60"/>
    </location>
</feature>
<proteinExistence type="predicted"/>
<evidence type="ECO:0000313" key="3">
    <source>
        <dbReference type="EMBL" id="VAX31407.1"/>
    </source>
</evidence>
<keyword evidence="1" id="KW-0175">Coiled coil</keyword>
<evidence type="ECO:0008006" key="4">
    <source>
        <dbReference type="Google" id="ProtNLM"/>
    </source>
</evidence>
<accession>A0A3B1DRS6</accession>
<feature type="coiled-coil region" evidence="1">
    <location>
        <begin position="82"/>
        <end position="130"/>
    </location>
</feature>
<protein>
    <recommendedName>
        <fullName evidence="4">Magnesium transporter MgtE intracellular domain-containing protein</fullName>
    </recommendedName>
</protein>
<sequence length="207" mass="23195">MGQLRKIKIIIVILVLTLGFQPALWMGDHLTLQINLAFAQEEPQEEASEDETDSAEEETQPEEKVALPAPVPGISPETFRMIEMIEKKNRDLKRREAQITLKEQRLKTLEENILKDLQKIEDAIARSEAQIGIQKNLIKENVAGLIKAYSAMKPQEAAKLLEVINENLAIQIISGMKSKVAGKVLSKLNVRVAKNISEKLAGKRIPK</sequence>
<organism evidence="3">
    <name type="scientific">hydrothermal vent metagenome</name>
    <dbReference type="NCBI Taxonomy" id="652676"/>
    <lineage>
        <taxon>unclassified sequences</taxon>
        <taxon>metagenomes</taxon>
        <taxon>ecological metagenomes</taxon>
    </lineage>
</organism>
<feature type="region of interest" description="Disordered" evidence="2">
    <location>
        <begin position="41"/>
        <end position="74"/>
    </location>
</feature>
<dbReference type="AlphaFoldDB" id="A0A3B1DRS6"/>
<evidence type="ECO:0000256" key="2">
    <source>
        <dbReference type="SAM" id="MobiDB-lite"/>
    </source>
</evidence>
<dbReference type="EMBL" id="UOGG01000156">
    <property type="protein sequence ID" value="VAX31407.1"/>
    <property type="molecule type" value="Genomic_DNA"/>
</dbReference>
<evidence type="ECO:0000256" key="1">
    <source>
        <dbReference type="SAM" id="Coils"/>
    </source>
</evidence>